<protein>
    <submittedName>
        <fullName evidence="5">Peptidyl-prolyl cis-trans isomerase D</fullName>
    </submittedName>
</protein>
<dbReference type="SUPFAM" id="SSF109998">
    <property type="entry name" value="Triger factor/SurA peptide-binding domain-like"/>
    <property type="match status" value="1"/>
</dbReference>
<dbReference type="PANTHER" id="PTHR47529:SF1">
    <property type="entry name" value="PERIPLASMIC CHAPERONE PPID"/>
    <property type="match status" value="1"/>
</dbReference>
<dbReference type="Proteomes" id="UP000190065">
    <property type="component" value="Unassembled WGS sequence"/>
</dbReference>
<evidence type="ECO:0000256" key="1">
    <source>
        <dbReference type="ARBA" id="ARBA00004236"/>
    </source>
</evidence>
<gene>
    <name evidence="5" type="ORF">SAMN02745202_01022</name>
</gene>
<evidence type="ECO:0000256" key="4">
    <source>
        <dbReference type="ARBA" id="ARBA00023186"/>
    </source>
</evidence>
<dbReference type="InterPro" id="IPR052029">
    <property type="entry name" value="PpiD_chaperone"/>
</dbReference>
<dbReference type="InterPro" id="IPR027304">
    <property type="entry name" value="Trigger_fact/SurA_dom_sf"/>
</dbReference>
<comment type="subcellular location">
    <subcellularLocation>
        <location evidence="1">Cell membrane</location>
    </subcellularLocation>
</comment>
<dbReference type="Pfam" id="PF13623">
    <property type="entry name" value="SurA_N_2"/>
    <property type="match status" value="1"/>
</dbReference>
<accession>A0A1T4NB52</accession>
<name>A0A1T4NB52_9BACT</name>
<evidence type="ECO:0000313" key="5">
    <source>
        <dbReference type="EMBL" id="SJZ76491.1"/>
    </source>
</evidence>
<dbReference type="STRING" id="28136.SAMN02745202_01022"/>
<evidence type="ECO:0000256" key="2">
    <source>
        <dbReference type="ARBA" id="ARBA00022475"/>
    </source>
</evidence>
<dbReference type="eggNOG" id="COG0760">
    <property type="taxonomic scope" value="Bacteria"/>
</dbReference>
<dbReference type="Gene3D" id="3.10.50.40">
    <property type="match status" value="1"/>
</dbReference>
<dbReference type="PANTHER" id="PTHR47529">
    <property type="entry name" value="PEPTIDYL-PROLYL CIS-TRANS ISOMERASE D"/>
    <property type="match status" value="1"/>
</dbReference>
<organism evidence="5 6">
    <name type="scientific">Segatella oulorum</name>
    <dbReference type="NCBI Taxonomy" id="28136"/>
    <lineage>
        <taxon>Bacteria</taxon>
        <taxon>Pseudomonadati</taxon>
        <taxon>Bacteroidota</taxon>
        <taxon>Bacteroidia</taxon>
        <taxon>Bacteroidales</taxon>
        <taxon>Prevotellaceae</taxon>
        <taxon>Segatella</taxon>
    </lineage>
</organism>
<evidence type="ECO:0000313" key="6">
    <source>
        <dbReference type="Proteomes" id="UP000190065"/>
    </source>
</evidence>
<reference evidence="5 6" key="1">
    <citation type="submission" date="2017-02" db="EMBL/GenBank/DDBJ databases">
        <authorList>
            <person name="Peterson S.W."/>
        </authorList>
    </citation>
    <scope>NUCLEOTIDE SEQUENCE [LARGE SCALE GENOMIC DNA]</scope>
    <source>
        <strain evidence="5 6">ATCC 43324</strain>
    </source>
</reference>
<keyword evidence="5" id="KW-0413">Isomerase</keyword>
<dbReference type="EMBL" id="FUXK01000009">
    <property type="protein sequence ID" value="SJZ76491.1"/>
    <property type="molecule type" value="Genomic_DNA"/>
</dbReference>
<dbReference type="InterPro" id="IPR046357">
    <property type="entry name" value="PPIase_dom_sf"/>
</dbReference>
<keyword evidence="4" id="KW-0143">Chaperone</keyword>
<proteinExistence type="predicted"/>
<dbReference type="Pfam" id="PF13616">
    <property type="entry name" value="Rotamase_3"/>
    <property type="match status" value="1"/>
</dbReference>
<evidence type="ECO:0000256" key="3">
    <source>
        <dbReference type="ARBA" id="ARBA00023136"/>
    </source>
</evidence>
<keyword evidence="2" id="KW-1003">Cell membrane</keyword>
<dbReference type="GO" id="GO:0005886">
    <property type="term" value="C:plasma membrane"/>
    <property type="evidence" value="ECO:0007669"/>
    <property type="project" value="UniProtKB-SubCell"/>
</dbReference>
<dbReference type="RefSeq" id="WP_078805574.1">
    <property type="nucleotide sequence ID" value="NZ_CAUUUB010000158.1"/>
</dbReference>
<dbReference type="AlphaFoldDB" id="A0A1T4NB52"/>
<sequence length="713" mass="79477">MAALGKIRSKGALLMGIIGLGLFSFIAEEAFRSCESSRNNERQQIGEVLGEKINVNDFQKLVDEYTDVIKMQQGTDALNDQQLNQVKDMVWNTYIQTKIVENEAKKLGLRVTDEEMQNVLKQGTNPMLMQTPFVNQQTGRFDANALQKFLAEYDTQRNANPQMAQQYETIYKYWTFIEKTLRQQLLAQKYQALLAHCILSNPVAAKMAFNEENQESQIQLAAFPYNTIQDDKVKISDSDLKEKYNELKPRFRQYVESRDIKYIDIQVTPSQADRAALQKEFAGYAHDLATAEDPANVVRKSASLVNYLGLPLTKAAYPADIAAKLDSMSVGQTTAVTENKMDNTLNLVRLLAKQQLPDSIEYRQIQVGGANIDAARKTADSIYTALSAGADFEVIAKKYGQTGQKTWLTSQQYQAAPSMDNDTRDYLMALNTMGVNQIKNIARPQGNIIVQVLTRKGMTEKYTAAVIKKQIEFSKATYSAAFNKFSAFVSANAKADDLLKNAAKSGYRVQEARDITTSTHYLANIHGTRDALKWLFEAKQGDASQMFECGDNDHLLIAVLTKINPVGYRGLDDAQVKDVVRAEVLKDKKADMLKQKLQGVNSIAAAKAKGGQVMDINQITFAAPVFVTALGVSEPALSGAVYATAKGKFTTQPVQGNAAVYVFQVTNKAMRPGKFNDNVMEQKLRQQALQNAGNFMNELYLNANVVDNRYLFF</sequence>
<keyword evidence="3" id="KW-0472">Membrane</keyword>
<dbReference type="GO" id="GO:0003755">
    <property type="term" value="F:peptidyl-prolyl cis-trans isomerase activity"/>
    <property type="evidence" value="ECO:0007669"/>
    <property type="project" value="InterPro"/>
</dbReference>